<dbReference type="RefSeq" id="WP_191803803.1">
    <property type="nucleotide sequence ID" value="NZ_JACSQL010000013.1"/>
</dbReference>
<keyword evidence="1" id="KW-0472">Membrane</keyword>
<accession>A0ABR8T485</accession>
<feature type="transmembrane region" description="Helical" evidence="1">
    <location>
        <begin position="34"/>
        <end position="52"/>
    </location>
</feature>
<feature type="transmembrane region" description="Helical" evidence="1">
    <location>
        <begin position="218"/>
        <end position="235"/>
    </location>
</feature>
<name>A0ABR8T485_9BACL</name>
<sequence>MGIYTISVSLLIILGVPLFELTRKKERRIDFLTLFNILFIIIYGIAPMYLYFFEEYTTWSTIKHTDIHLTSFFLGELIALLFYIIVVISYYFASRLRIIRRAKEFSEKVYGTVSDKQFFRVAMILYLVGGISLILYIKSLGGFDEFIRLGPILRDKGNAVETKWAFLARLHPLLTVASFIFYAFFRTSKEFDRFKYFFFFATALIGAGLSVFHSSGRLNVFSFIITFPLIGIIFHNRIKTKTIVTTLILFLTIILFGDNLLNVNKENDFRVQKNSIEVAGEVIQEFSFPFTNIGNTIMLFPSQYDFRGGIIDIAVAPLNYIPSRIISFEFMERQSVSQFNTTIYNTVGQIPVDMVTFGYMSYGIAGAMIIAILYGFILRFVESIFSYTKSMIASAFFSSIMIFLSFRLMYGDPRQFVYAGFRYVVTFVLLGLLLTFFVRNYQKEKIKTVDRPA</sequence>
<reference evidence="2 3" key="1">
    <citation type="submission" date="2020-08" db="EMBL/GenBank/DDBJ databases">
        <title>A Genomic Blueprint of the Chicken Gut Microbiome.</title>
        <authorList>
            <person name="Gilroy R."/>
            <person name="Ravi A."/>
            <person name="Getino M."/>
            <person name="Pursley I."/>
            <person name="Horton D.L."/>
            <person name="Alikhan N.-F."/>
            <person name="Baker D."/>
            <person name="Gharbi K."/>
            <person name="Hall N."/>
            <person name="Watson M."/>
            <person name="Adriaenssens E.M."/>
            <person name="Foster-Nyarko E."/>
            <person name="Jarju S."/>
            <person name="Secka A."/>
            <person name="Antonio M."/>
            <person name="Oren A."/>
            <person name="Chaudhuri R."/>
            <person name="La Ragione R.M."/>
            <person name="Hildebrand F."/>
            <person name="Pallen M.J."/>
        </authorList>
    </citation>
    <scope>NUCLEOTIDE SEQUENCE [LARGE SCALE GENOMIC DNA]</scope>
    <source>
        <strain evidence="2 3">Sa2BVA9</strain>
    </source>
</reference>
<dbReference type="NCBIfam" id="TIGR04370">
    <property type="entry name" value="glyco_rpt_poly"/>
    <property type="match status" value="1"/>
</dbReference>
<feature type="transmembrane region" description="Helical" evidence="1">
    <location>
        <begin position="390"/>
        <end position="410"/>
    </location>
</feature>
<feature type="transmembrane region" description="Helical" evidence="1">
    <location>
        <begin position="118"/>
        <end position="137"/>
    </location>
</feature>
<evidence type="ECO:0000256" key="1">
    <source>
        <dbReference type="SAM" id="Phobius"/>
    </source>
</evidence>
<feature type="transmembrane region" description="Helical" evidence="1">
    <location>
        <begin position="416"/>
        <end position="438"/>
    </location>
</feature>
<evidence type="ECO:0000313" key="2">
    <source>
        <dbReference type="EMBL" id="MBD7970581.1"/>
    </source>
</evidence>
<feature type="transmembrane region" description="Helical" evidence="1">
    <location>
        <begin position="196"/>
        <end position="212"/>
    </location>
</feature>
<protein>
    <submittedName>
        <fullName evidence="2">Oligosaccharide repeat unit polymerase</fullName>
    </submittedName>
</protein>
<dbReference type="Proteomes" id="UP000608071">
    <property type="component" value="Unassembled WGS sequence"/>
</dbReference>
<keyword evidence="1" id="KW-0812">Transmembrane</keyword>
<dbReference type="EMBL" id="JACSQL010000013">
    <property type="protein sequence ID" value="MBD7970581.1"/>
    <property type="molecule type" value="Genomic_DNA"/>
</dbReference>
<feature type="transmembrane region" description="Helical" evidence="1">
    <location>
        <begin position="72"/>
        <end position="93"/>
    </location>
</feature>
<keyword evidence="1" id="KW-1133">Transmembrane helix</keyword>
<feature type="transmembrane region" description="Helical" evidence="1">
    <location>
        <begin position="164"/>
        <end position="184"/>
    </location>
</feature>
<comment type="caution">
    <text evidence="2">The sequence shown here is derived from an EMBL/GenBank/DDBJ whole genome shotgun (WGS) entry which is preliminary data.</text>
</comment>
<feature type="transmembrane region" description="Helical" evidence="1">
    <location>
        <begin position="359"/>
        <end position="378"/>
    </location>
</feature>
<keyword evidence="3" id="KW-1185">Reference proteome</keyword>
<gene>
    <name evidence="2" type="ORF">H9647_21160</name>
</gene>
<organism evidence="2 3">
    <name type="scientific">Paenibacillus gallinarum</name>
    <dbReference type="NCBI Taxonomy" id="2762232"/>
    <lineage>
        <taxon>Bacteria</taxon>
        <taxon>Bacillati</taxon>
        <taxon>Bacillota</taxon>
        <taxon>Bacilli</taxon>
        <taxon>Bacillales</taxon>
        <taxon>Paenibacillaceae</taxon>
        <taxon>Paenibacillus</taxon>
    </lineage>
</organism>
<feature type="transmembrane region" description="Helical" evidence="1">
    <location>
        <begin position="242"/>
        <end position="261"/>
    </location>
</feature>
<proteinExistence type="predicted"/>
<evidence type="ECO:0000313" key="3">
    <source>
        <dbReference type="Proteomes" id="UP000608071"/>
    </source>
</evidence>
<feature type="transmembrane region" description="Helical" evidence="1">
    <location>
        <begin position="6"/>
        <end position="22"/>
    </location>
</feature>